<gene>
    <name evidence="11" type="ORF">GSMUA_178700.1</name>
</gene>
<evidence type="ECO:0000256" key="6">
    <source>
        <dbReference type="ARBA" id="ARBA00023034"/>
    </source>
</evidence>
<dbReference type="InterPro" id="IPR015260">
    <property type="entry name" value="Syntaxin-6/10/61_N"/>
</dbReference>
<evidence type="ECO:0000256" key="4">
    <source>
        <dbReference type="ARBA" id="ARBA00022927"/>
    </source>
</evidence>
<dbReference type="GO" id="GO:0015031">
    <property type="term" value="P:protein transport"/>
    <property type="evidence" value="ECO:0007669"/>
    <property type="project" value="UniProtKB-KW"/>
</dbReference>
<feature type="transmembrane region" description="Helical" evidence="9">
    <location>
        <begin position="324"/>
        <end position="345"/>
    </location>
</feature>
<dbReference type="AlphaFoldDB" id="A0A8D7AF25"/>
<keyword evidence="7 9" id="KW-0472">Membrane</keyword>
<dbReference type="GO" id="GO:0016020">
    <property type="term" value="C:membrane"/>
    <property type="evidence" value="ECO:0007669"/>
    <property type="project" value="InterPro"/>
</dbReference>
<organism evidence="11">
    <name type="scientific">Musa acuminata subsp. malaccensis</name>
    <name type="common">Wild banana</name>
    <name type="synonym">Musa malaccensis</name>
    <dbReference type="NCBI Taxonomy" id="214687"/>
    <lineage>
        <taxon>Eukaryota</taxon>
        <taxon>Viridiplantae</taxon>
        <taxon>Streptophyta</taxon>
        <taxon>Embryophyta</taxon>
        <taxon>Tracheophyta</taxon>
        <taxon>Spermatophyta</taxon>
        <taxon>Magnoliopsida</taxon>
        <taxon>Liliopsida</taxon>
        <taxon>Zingiberales</taxon>
        <taxon>Musaceae</taxon>
        <taxon>Musa</taxon>
    </lineage>
</organism>
<dbReference type="PANTHER" id="PTHR34949">
    <property type="entry name" value="OS05G0443700 PROTEIN"/>
    <property type="match status" value="1"/>
</dbReference>
<evidence type="ECO:0000256" key="7">
    <source>
        <dbReference type="ARBA" id="ARBA00023136"/>
    </source>
</evidence>
<proteinExistence type="inferred from homology"/>
<evidence type="ECO:0000256" key="5">
    <source>
        <dbReference type="ARBA" id="ARBA00022989"/>
    </source>
</evidence>
<comment type="subcellular location">
    <subcellularLocation>
        <location evidence="8">Golgi apparatus</location>
        <location evidence="8">trans-Golgi network membrane</location>
        <topology evidence="8">Single-pass type IV membrane protein</topology>
    </subcellularLocation>
</comment>
<evidence type="ECO:0000259" key="10">
    <source>
        <dbReference type="Pfam" id="PF09177"/>
    </source>
</evidence>
<evidence type="ECO:0000256" key="8">
    <source>
        <dbReference type="ARBA" id="ARBA00037801"/>
    </source>
</evidence>
<protein>
    <submittedName>
        <fullName evidence="11">(wild Malaysian banana) hypothetical protein</fullName>
    </submittedName>
</protein>
<evidence type="ECO:0000313" key="11">
    <source>
        <dbReference type="EMBL" id="CAG1848075.1"/>
    </source>
</evidence>
<evidence type="ECO:0000256" key="9">
    <source>
        <dbReference type="SAM" id="Phobius"/>
    </source>
</evidence>
<dbReference type="FunFam" id="1.20.58.90:FF:000004">
    <property type="entry name" value="Syntaxin 10"/>
    <property type="match status" value="1"/>
</dbReference>
<dbReference type="CDD" id="cd21442">
    <property type="entry name" value="SNARE_NTD_STX6-like"/>
    <property type="match status" value="1"/>
</dbReference>
<accession>A0A8D7AF25</accession>
<evidence type="ECO:0000256" key="2">
    <source>
        <dbReference type="ARBA" id="ARBA00022448"/>
    </source>
</evidence>
<dbReference type="EMBL" id="HG996471">
    <property type="protein sequence ID" value="CAG1848075.1"/>
    <property type="molecule type" value="Genomic_DNA"/>
</dbReference>
<sequence>MTTCFDRWEKDPFFSSAEEVQESADRLESVYRRWIHESKDAPVLNRSGGAEDSSKELLSELRTALGTAKWQLEEFAKAVRSNDKACSAGDGTRARHDQFVSAIENKISEVEISLLQCNRNHRETKLTWVQLDEGERDELALFLSLPSLPKQENLVAAPAESQSNMNVEGEHRKCIHNLDEISRMGGNEKVQGHRRIVSASGDIGSWKISLSPEDGPCRSSEESIVLPPHKVPSLSCLMKAIESTSNVKLSKNGFRKWKGHDHHQPEELIPLRNNSQDTNVCYEKSKSWLNCSGAEDYNKQFYGWLGAFNRQLQRSQYHIQYGRLTQIFVSAIFVILLLGELSLHFNN</sequence>
<keyword evidence="5 9" id="KW-1133">Transmembrane helix</keyword>
<evidence type="ECO:0000256" key="3">
    <source>
        <dbReference type="ARBA" id="ARBA00022692"/>
    </source>
</evidence>
<dbReference type="SUPFAM" id="SSF47661">
    <property type="entry name" value="t-snare proteins"/>
    <property type="match status" value="1"/>
</dbReference>
<dbReference type="GO" id="GO:0048193">
    <property type="term" value="P:Golgi vesicle transport"/>
    <property type="evidence" value="ECO:0007669"/>
    <property type="project" value="InterPro"/>
</dbReference>
<dbReference type="GO" id="GO:0005794">
    <property type="term" value="C:Golgi apparatus"/>
    <property type="evidence" value="ECO:0007669"/>
    <property type="project" value="UniProtKB-SubCell"/>
</dbReference>
<keyword evidence="2" id="KW-0813">Transport</keyword>
<dbReference type="InterPro" id="IPR010989">
    <property type="entry name" value="SNARE"/>
</dbReference>
<reference evidence="11" key="1">
    <citation type="submission" date="2021-03" db="EMBL/GenBank/DDBJ databases">
        <authorList>
            <consortium name="Genoscope - CEA"/>
            <person name="William W."/>
        </authorList>
    </citation>
    <scope>NUCLEOTIDE SEQUENCE</scope>
    <source>
        <strain evidence="11">Doubled-haploid Pahang</strain>
    </source>
</reference>
<dbReference type="Gene3D" id="1.20.58.90">
    <property type="match status" value="1"/>
</dbReference>
<dbReference type="Pfam" id="PF09177">
    <property type="entry name" value="STX6_10_61_N"/>
    <property type="match status" value="1"/>
</dbReference>
<feature type="domain" description="Syntaxin 6/10/61 N-terminal" evidence="10">
    <location>
        <begin position="11"/>
        <end position="111"/>
    </location>
</feature>
<dbReference type="PANTHER" id="PTHR34949:SF6">
    <property type="entry name" value="EXPRESSED PROTEIN"/>
    <property type="match status" value="1"/>
</dbReference>
<name>A0A8D7AF25_MUSAM</name>
<keyword evidence="4" id="KW-0653">Protein transport</keyword>
<comment type="similarity">
    <text evidence="1">Belongs to the syntaxin family.</text>
</comment>
<evidence type="ECO:0000256" key="1">
    <source>
        <dbReference type="ARBA" id="ARBA00009063"/>
    </source>
</evidence>
<keyword evidence="6" id="KW-0333">Golgi apparatus</keyword>
<keyword evidence="3 9" id="KW-0812">Transmembrane</keyword>